<keyword evidence="2" id="KW-0813">Transport</keyword>
<organism evidence="11 12">
    <name type="scientific">Streptococcus ictaluri 707-05</name>
    <dbReference type="NCBI Taxonomy" id="764299"/>
    <lineage>
        <taxon>Bacteria</taxon>
        <taxon>Bacillati</taxon>
        <taxon>Bacillota</taxon>
        <taxon>Bacilli</taxon>
        <taxon>Lactobacillales</taxon>
        <taxon>Streptococcaceae</taxon>
        <taxon>Streptococcus</taxon>
    </lineage>
</organism>
<keyword evidence="4 10" id="KW-1133">Transmembrane helix</keyword>
<dbReference type="eggNOG" id="COG0038">
    <property type="taxonomic scope" value="Bacteria"/>
</dbReference>
<dbReference type="Proteomes" id="UP000003330">
    <property type="component" value="Unassembled WGS sequence"/>
</dbReference>
<dbReference type="PANTHER" id="PTHR43427:SF6">
    <property type="entry name" value="CHLORIDE CHANNEL PROTEIN CLC-E"/>
    <property type="match status" value="1"/>
</dbReference>
<keyword evidence="9" id="KW-0407">Ion channel</keyword>
<evidence type="ECO:0000256" key="9">
    <source>
        <dbReference type="ARBA" id="ARBA00023303"/>
    </source>
</evidence>
<accession>G5K606</accession>
<name>G5K606_9STRE</name>
<comment type="caution">
    <text evidence="11">The sequence shown here is derived from an EMBL/GenBank/DDBJ whole genome shotgun (WGS) entry which is preliminary data.</text>
</comment>
<evidence type="ECO:0000256" key="1">
    <source>
        <dbReference type="ARBA" id="ARBA00004141"/>
    </source>
</evidence>
<gene>
    <name evidence="11" type="ORF">STRIC_0493</name>
</gene>
<sequence length="161" mass="17887">MIQMMSFGYRQGSFSTIIASISPQRRVYSLLAAGLVAEMGWHLLAKYAKPTQSIQEKLAFKRDFCPWSQFWHGWLQLITVSMGAPVGREGAAREVSLAITALWTQHLKITPKDQRLLLACSSGAALGAVYNAPLATIIFILATILKKWSFRACTPLQFVVL</sequence>
<comment type="subcellular location">
    <subcellularLocation>
        <location evidence="1">Membrane</location>
        <topology evidence="1">Multi-pass membrane protein</topology>
    </subcellularLocation>
</comment>
<keyword evidence="5" id="KW-0406">Ion transport</keyword>
<evidence type="ECO:0000313" key="12">
    <source>
        <dbReference type="Proteomes" id="UP000003330"/>
    </source>
</evidence>
<protein>
    <submittedName>
        <fullName evidence="11">Chloride transporter, ClC domain protein</fullName>
    </submittedName>
</protein>
<evidence type="ECO:0000256" key="5">
    <source>
        <dbReference type="ARBA" id="ARBA00023065"/>
    </source>
</evidence>
<proteinExistence type="predicted"/>
<reference evidence="11 12" key="1">
    <citation type="journal article" date="2014" name="Int. J. Syst. Evol. Microbiol.">
        <title>Phylogenomics and the dynamic genome evolution of the genus Streptococcus.</title>
        <authorList>
            <consortium name="The Broad Institute Genome Sequencing Platform"/>
            <person name="Richards V.P."/>
            <person name="Palmer S.R."/>
            <person name="Pavinski Bitar P.D."/>
            <person name="Qin X."/>
            <person name="Weinstock G.M."/>
            <person name="Highlander S.K."/>
            <person name="Town C.D."/>
            <person name="Burne R.A."/>
            <person name="Stanhope M.J."/>
        </authorList>
    </citation>
    <scope>NUCLEOTIDE SEQUENCE [LARGE SCALE GENOMIC DNA]</scope>
    <source>
        <strain evidence="11 12">707-05</strain>
    </source>
</reference>
<dbReference type="EMBL" id="AEUX02000008">
    <property type="protein sequence ID" value="EHI68754.1"/>
    <property type="molecule type" value="Genomic_DNA"/>
</dbReference>
<evidence type="ECO:0000256" key="7">
    <source>
        <dbReference type="ARBA" id="ARBA00023173"/>
    </source>
</evidence>
<keyword evidence="3 10" id="KW-0812">Transmembrane</keyword>
<evidence type="ECO:0000256" key="10">
    <source>
        <dbReference type="SAM" id="Phobius"/>
    </source>
</evidence>
<keyword evidence="8" id="KW-0868">Chloride</keyword>
<evidence type="ECO:0000256" key="3">
    <source>
        <dbReference type="ARBA" id="ARBA00022692"/>
    </source>
</evidence>
<dbReference type="GO" id="GO:0034707">
    <property type="term" value="C:chloride channel complex"/>
    <property type="evidence" value="ECO:0007669"/>
    <property type="project" value="UniProtKB-KW"/>
</dbReference>
<dbReference type="InterPro" id="IPR001807">
    <property type="entry name" value="ClC"/>
</dbReference>
<feature type="transmembrane region" description="Helical" evidence="10">
    <location>
        <begin position="116"/>
        <end position="142"/>
    </location>
</feature>
<dbReference type="Gene3D" id="1.10.3080.10">
    <property type="entry name" value="Clc chloride channel"/>
    <property type="match status" value="1"/>
</dbReference>
<dbReference type="InterPro" id="IPR050368">
    <property type="entry name" value="ClC-type_chloride_channel"/>
</dbReference>
<keyword evidence="6 10" id="KW-0472">Membrane</keyword>
<evidence type="ECO:0000256" key="4">
    <source>
        <dbReference type="ARBA" id="ARBA00022989"/>
    </source>
</evidence>
<dbReference type="PANTHER" id="PTHR43427">
    <property type="entry name" value="CHLORIDE CHANNEL PROTEIN CLC-E"/>
    <property type="match status" value="1"/>
</dbReference>
<dbReference type="InterPro" id="IPR014743">
    <property type="entry name" value="Cl-channel_core"/>
</dbReference>
<evidence type="ECO:0000313" key="11">
    <source>
        <dbReference type="EMBL" id="EHI68754.1"/>
    </source>
</evidence>
<keyword evidence="7" id="KW-0869">Chloride channel</keyword>
<dbReference type="STRING" id="764299.STRIC_0493"/>
<dbReference type="Pfam" id="PF00654">
    <property type="entry name" value="Voltage_CLC"/>
    <property type="match status" value="1"/>
</dbReference>
<evidence type="ECO:0000256" key="2">
    <source>
        <dbReference type="ARBA" id="ARBA00022448"/>
    </source>
</evidence>
<dbReference type="AlphaFoldDB" id="G5K606"/>
<dbReference type="SUPFAM" id="SSF81340">
    <property type="entry name" value="Clc chloride channel"/>
    <property type="match status" value="1"/>
</dbReference>
<evidence type="ECO:0000256" key="8">
    <source>
        <dbReference type="ARBA" id="ARBA00023214"/>
    </source>
</evidence>
<dbReference type="GO" id="GO:0005254">
    <property type="term" value="F:chloride channel activity"/>
    <property type="evidence" value="ECO:0007669"/>
    <property type="project" value="UniProtKB-KW"/>
</dbReference>
<evidence type="ECO:0000256" key="6">
    <source>
        <dbReference type="ARBA" id="ARBA00023136"/>
    </source>
</evidence>
<keyword evidence="12" id="KW-1185">Reference proteome</keyword>